<dbReference type="Pfam" id="PF11139">
    <property type="entry name" value="SfLAP"/>
    <property type="match status" value="1"/>
</dbReference>
<reference evidence="2 3" key="1">
    <citation type="journal article" date="2018" name="Sci. Rep.">
        <title>Extensive genomic diversity among Mycobacterium marinum strains revealed by whole genome sequencing.</title>
        <authorList>
            <person name="Das S."/>
            <person name="Pettersson B.M."/>
            <person name="Behra P.R."/>
            <person name="Mallick A."/>
            <person name="Cheramie M."/>
            <person name="Ramesh M."/>
            <person name="Shirreff L."/>
            <person name="DuCote T."/>
            <person name="Dasgupta S."/>
            <person name="Ennis D.G."/>
            <person name="Kirsebom L.A."/>
        </authorList>
    </citation>
    <scope>NUCLEOTIDE SEQUENCE [LARGE SCALE GENOMIC DNA]</scope>
    <source>
        <strain evidence="2 3">Davis1</strain>
    </source>
</reference>
<feature type="transmembrane region" description="Helical" evidence="1">
    <location>
        <begin position="12"/>
        <end position="36"/>
    </location>
</feature>
<dbReference type="InterPro" id="IPR021315">
    <property type="entry name" value="Gap/Sap"/>
</dbReference>
<organism evidence="2 3">
    <name type="scientific">Mycobacterium marinum</name>
    <dbReference type="NCBI Taxonomy" id="1781"/>
    <lineage>
        <taxon>Bacteria</taxon>
        <taxon>Bacillati</taxon>
        <taxon>Actinomycetota</taxon>
        <taxon>Actinomycetes</taxon>
        <taxon>Mycobacteriales</taxon>
        <taxon>Mycobacteriaceae</taxon>
        <taxon>Mycobacterium</taxon>
        <taxon>Mycobacterium ulcerans group</taxon>
    </lineage>
</organism>
<comment type="caution">
    <text evidence="2">The sequence shown here is derived from an EMBL/GenBank/DDBJ whole genome shotgun (WGS) entry which is preliminary data.</text>
</comment>
<feature type="transmembrane region" description="Helical" evidence="1">
    <location>
        <begin position="57"/>
        <end position="79"/>
    </location>
</feature>
<evidence type="ECO:0000313" key="2">
    <source>
        <dbReference type="EMBL" id="RFZ45880.1"/>
    </source>
</evidence>
<feature type="transmembrane region" description="Helical" evidence="1">
    <location>
        <begin position="165"/>
        <end position="187"/>
    </location>
</feature>
<name>A0A3E2N0C8_MYCMR</name>
<dbReference type="EMBL" id="PEDF01000028">
    <property type="protein sequence ID" value="RFZ45880.1"/>
    <property type="molecule type" value="Genomic_DNA"/>
</dbReference>
<dbReference type="AlphaFoldDB" id="A0A3E2N0C8"/>
<keyword evidence="1" id="KW-0472">Membrane</keyword>
<feature type="transmembrane region" description="Helical" evidence="1">
    <location>
        <begin position="241"/>
        <end position="260"/>
    </location>
</feature>
<protein>
    <submittedName>
        <fullName evidence="2">Uncharacterized protein</fullName>
    </submittedName>
</protein>
<evidence type="ECO:0000256" key="1">
    <source>
        <dbReference type="SAM" id="Phobius"/>
    </source>
</evidence>
<keyword evidence="1" id="KW-1133">Transmembrane helix</keyword>
<keyword evidence="1" id="KW-0812">Transmembrane</keyword>
<evidence type="ECO:0000313" key="3">
    <source>
        <dbReference type="Proteomes" id="UP000257451"/>
    </source>
</evidence>
<proteinExistence type="predicted"/>
<sequence length="262" mass="27404">MIGKSIIDMGFVTHAVVVASVPMWCAVLVLALVATADPVRLGISVLLSSRPRPLGQLIAFWLGGITTCVTLALGVLFGLREFTLETMQRVQHATASSAAGHIQIAMGVLALLIAGLAVGISPRQRAQFGVPGSNSSHWQVLTSTTFARLSMRAQFALEARPLRMAFLLGAAMLIDFRFLAALTAILASGAAAGTQVSAAGIYTLIALAFIELPLASQLAAPASTGRIMSSLHSYVKARRQQLVGVVIAVLGVFLMTSGMGHI</sequence>
<gene>
    <name evidence="2" type="ORF">DAVIS_01066</name>
</gene>
<accession>A0A3E2N0C8</accession>
<dbReference type="RefSeq" id="WP_117431671.1">
    <property type="nucleotide sequence ID" value="NZ_BQLC01000026.1"/>
</dbReference>
<feature type="transmembrane region" description="Helical" evidence="1">
    <location>
        <begin position="99"/>
        <end position="120"/>
    </location>
</feature>
<feature type="transmembrane region" description="Helical" evidence="1">
    <location>
        <begin position="199"/>
        <end position="220"/>
    </location>
</feature>
<dbReference type="Proteomes" id="UP000257451">
    <property type="component" value="Unassembled WGS sequence"/>
</dbReference>